<keyword evidence="2" id="KW-0472">Membrane</keyword>
<feature type="compositionally biased region" description="Basic residues" evidence="1">
    <location>
        <begin position="483"/>
        <end position="493"/>
    </location>
</feature>
<keyword evidence="2" id="KW-1133">Transmembrane helix</keyword>
<dbReference type="AlphaFoldDB" id="A0AB38YGW8"/>
<reference evidence="3" key="1">
    <citation type="submission" date="2022-07" db="EMBL/GenBank/DDBJ databases">
        <title>Complete genome sequence of Salinispirillum sp. LH10-3-1 capable of multiple carbohydrate inversion isolated from a soda lake.</title>
        <authorList>
            <person name="Liu J."/>
            <person name="Zhai Y."/>
            <person name="Zhang H."/>
            <person name="Yang H."/>
            <person name="Qu J."/>
            <person name="Li J."/>
        </authorList>
    </citation>
    <scope>NUCLEOTIDE SEQUENCE</scope>
    <source>
        <strain evidence="3">LH 10-3-1</strain>
    </source>
</reference>
<organism evidence="3">
    <name type="scientific">Salinispirillum sp. LH 10-3-1</name>
    <dbReference type="NCBI Taxonomy" id="2952525"/>
    <lineage>
        <taxon>Bacteria</taxon>
        <taxon>Pseudomonadati</taxon>
        <taxon>Pseudomonadota</taxon>
        <taxon>Gammaproteobacteria</taxon>
        <taxon>Oceanospirillales</taxon>
        <taxon>Saccharospirillaceae</taxon>
        <taxon>Salinispirillum</taxon>
    </lineage>
</organism>
<feature type="transmembrane region" description="Helical" evidence="2">
    <location>
        <begin position="12"/>
        <end position="30"/>
    </location>
</feature>
<feature type="transmembrane region" description="Helical" evidence="2">
    <location>
        <begin position="327"/>
        <end position="347"/>
    </location>
</feature>
<sequence>MTDLLYIWSESPALSLAIWLIIAITVLYLGRPHAHQLLRGTGRAIHGTLRVAATSIRQLEQRVMTRNRDVLLAMGRESSEKAIEREFSRVNTVVERDLSQYPSLHRKLAETLKKVQDDYHAATDDAPLPPAWTEVVETISALPNTGDPAVVKILDNIKSMVESSHQQTLKAYQKSANERHKILNGMQPEMRSLSNTMEKVQQTITGLDDRTKVIDRQMADYESLRKGEDKAVNSLTASSLTQFFIASLVLVIATFGGIINFHLIALPMSEMVGGASYIGSVRTSDIAALVIIAVEITMGLFLLEALQITRLFPMIGSMDDKMRKRMAIAAFTILVIFASIEASLAYMRDLLALDREALAQSLAGAAGAGAAVEHSFRWIPSIGQLVLGFILPFALAFVAIPLEAFVHSLRTVLGLVALGVLRALRLLVRLIGGIANHFSKMLVSLYDLFIMLPLGIERLIKERRDHAPVNSDTADDSTEKPHAKVAKPTKEKRRAAPESSGEFDADMPLTAREA</sequence>
<gene>
    <name evidence="3" type="ORF">NFC81_02330</name>
</gene>
<feature type="transmembrane region" description="Helical" evidence="2">
    <location>
        <begin position="243"/>
        <end position="266"/>
    </location>
</feature>
<evidence type="ECO:0000313" key="3">
    <source>
        <dbReference type="EMBL" id="WLD58644.1"/>
    </source>
</evidence>
<feature type="transmembrane region" description="Helical" evidence="2">
    <location>
        <begin position="382"/>
        <end position="400"/>
    </location>
</feature>
<keyword evidence="2" id="KW-0812">Transmembrane</keyword>
<proteinExistence type="predicted"/>
<feature type="region of interest" description="Disordered" evidence="1">
    <location>
        <begin position="467"/>
        <end position="514"/>
    </location>
</feature>
<evidence type="ECO:0000256" key="2">
    <source>
        <dbReference type="SAM" id="Phobius"/>
    </source>
</evidence>
<feature type="transmembrane region" description="Helical" evidence="2">
    <location>
        <begin position="412"/>
        <end position="432"/>
    </location>
</feature>
<protein>
    <submittedName>
        <fullName evidence="3">Uncharacterized protein</fullName>
    </submittedName>
</protein>
<dbReference type="EMBL" id="CP101717">
    <property type="protein sequence ID" value="WLD58644.1"/>
    <property type="molecule type" value="Genomic_DNA"/>
</dbReference>
<dbReference type="RefSeq" id="WP_304995930.1">
    <property type="nucleotide sequence ID" value="NZ_CP101717.1"/>
</dbReference>
<accession>A0AB38YGW8</accession>
<evidence type="ECO:0000256" key="1">
    <source>
        <dbReference type="SAM" id="MobiDB-lite"/>
    </source>
</evidence>
<name>A0AB38YGW8_9GAMM</name>
<feature type="transmembrane region" description="Helical" evidence="2">
    <location>
        <begin position="286"/>
        <end position="306"/>
    </location>
</feature>